<dbReference type="VEuPathDB" id="FungiDB:PEXP_033740"/>
<dbReference type="AlphaFoldDB" id="A0A0A2JLV1"/>
<evidence type="ECO:0000313" key="5">
    <source>
        <dbReference type="EMBL" id="KGO53245.1"/>
    </source>
</evidence>
<name>A0A0A2JLV1_PENEN</name>
<reference evidence="5 6" key="1">
    <citation type="journal article" date="2015" name="Mol. Plant Microbe Interact.">
        <title>Genome, transcriptome, and functional analyses of Penicillium expansum provide new insights into secondary metabolism and pathogenicity.</title>
        <authorList>
            <person name="Ballester A.R."/>
            <person name="Marcet-Houben M."/>
            <person name="Levin E."/>
            <person name="Sela N."/>
            <person name="Selma-Lazaro C."/>
            <person name="Carmona L."/>
            <person name="Wisniewski M."/>
            <person name="Droby S."/>
            <person name="Gonzalez-Candelas L."/>
            <person name="Gabaldon T."/>
        </authorList>
    </citation>
    <scope>NUCLEOTIDE SEQUENCE [LARGE SCALE GENOMIC DNA]</scope>
    <source>
        <strain evidence="5 6">MD-8</strain>
    </source>
</reference>
<protein>
    <submittedName>
        <fullName evidence="5">Protein prenyltransferase</fullName>
    </submittedName>
</protein>
<evidence type="ECO:0000256" key="2">
    <source>
        <dbReference type="ARBA" id="ARBA00022602"/>
    </source>
</evidence>
<organism evidence="5 6">
    <name type="scientific">Penicillium expansum</name>
    <name type="common">Blue mold rot fungus</name>
    <dbReference type="NCBI Taxonomy" id="27334"/>
    <lineage>
        <taxon>Eukaryota</taxon>
        <taxon>Fungi</taxon>
        <taxon>Dikarya</taxon>
        <taxon>Ascomycota</taxon>
        <taxon>Pezizomycotina</taxon>
        <taxon>Eurotiomycetes</taxon>
        <taxon>Eurotiomycetidae</taxon>
        <taxon>Eurotiales</taxon>
        <taxon>Aspergillaceae</taxon>
        <taxon>Penicillium</taxon>
    </lineage>
</organism>
<dbReference type="InterPro" id="IPR002088">
    <property type="entry name" value="Prenyl_trans_a"/>
</dbReference>
<keyword evidence="3 5" id="KW-0808">Transferase</keyword>
<evidence type="ECO:0000313" key="6">
    <source>
        <dbReference type="Proteomes" id="UP000030143"/>
    </source>
</evidence>
<dbReference type="Gene3D" id="1.25.40.120">
    <property type="entry name" value="Protein prenylyltransferase"/>
    <property type="match status" value="1"/>
</dbReference>
<dbReference type="GO" id="GO:0005737">
    <property type="term" value="C:cytoplasm"/>
    <property type="evidence" value="ECO:0007669"/>
    <property type="project" value="TreeGrafter"/>
</dbReference>
<proteinExistence type="inferred from homology"/>
<dbReference type="Proteomes" id="UP000030143">
    <property type="component" value="Unassembled WGS sequence"/>
</dbReference>
<keyword evidence="4" id="KW-0677">Repeat</keyword>
<evidence type="ECO:0000256" key="1">
    <source>
        <dbReference type="ARBA" id="ARBA00006734"/>
    </source>
</evidence>
<comment type="similarity">
    <text evidence="1">Belongs to the protein prenyltransferase subunit alpha family.</text>
</comment>
<accession>A0A0A2JLV1</accession>
<dbReference type="RefSeq" id="XP_016595884.1">
    <property type="nucleotide sequence ID" value="XM_016743162.1"/>
</dbReference>
<sequence>MSNPKDAFQELVRIFSSRDNQVLEIEIIPSSLGATFLQDGCSLGITKKALVQAFTVARQLFFERLMPMSEDDLQTTFSADAQSRNTDSAITEIMLLFDCEHLTACNWRKRRLRAAMAHYPGIPNQTSAATDLLEAELTLMSSYQCSPLHRHTKSPTLWHHRLWVVVHLLQRRHWSPDDLLKLQQTELSVVLRAGELHPKNYYAFSYMRQVGMLLAATVEKTTGQSMWEARSAQSVVERVVAWCLANPRDISGWSFGLYVLSHVLEQQIRVDSLARVVKFAFNVGWEGESLWTFIDQASRQFGLESMIEDTIFLHCDQETRSRDSQMVQDSRQKKSWQTWLARARVYWAVDGQGQDT</sequence>
<evidence type="ECO:0000256" key="3">
    <source>
        <dbReference type="ARBA" id="ARBA00022679"/>
    </source>
</evidence>
<evidence type="ECO:0000256" key="4">
    <source>
        <dbReference type="ARBA" id="ARBA00022737"/>
    </source>
</evidence>
<keyword evidence="6" id="KW-1185">Reference proteome</keyword>
<dbReference type="OrthoDB" id="5358702at2759"/>
<comment type="caution">
    <text evidence="5">The sequence shown here is derived from an EMBL/GenBank/DDBJ whole genome shotgun (WGS) entry which is preliminary data.</text>
</comment>
<gene>
    <name evidence="5" type="ORF">PEX2_058890</name>
</gene>
<dbReference type="GeneID" id="27678581"/>
<dbReference type="PhylomeDB" id="A0A0A2JLV1"/>
<keyword evidence="2" id="KW-0637">Prenyltransferase</keyword>
<dbReference type="PANTHER" id="PTHR11129:SF3">
    <property type="entry name" value="PROTEIN PRENYLTRANSFERASE ALPHA SUBUNIT REPEAT-CONTAINING PROTEIN 1"/>
    <property type="match status" value="1"/>
</dbReference>
<dbReference type="Pfam" id="PF01239">
    <property type="entry name" value="PPTA"/>
    <property type="match status" value="1"/>
</dbReference>
<dbReference type="GO" id="GO:0008318">
    <property type="term" value="F:protein prenyltransferase activity"/>
    <property type="evidence" value="ECO:0007669"/>
    <property type="project" value="InterPro"/>
</dbReference>
<dbReference type="EMBL" id="JQFZ01000252">
    <property type="protein sequence ID" value="KGO53245.1"/>
    <property type="molecule type" value="Genomic_DNA"/>
</dbReference>
<dbReference type="PANTHER" id="PTHR11129">
    <property type="entry name" value="PROTEIN FARNESYLTRANSFERASE ALPHA SUBUNIT/RAB GERANYLGERANYL TRANSFERASE ALPHA SUBUNIT"/>
    <property type="match status" value="1"/>
</dbReference>
<dbReference type="SUPFAM" id="SSF48439">
    <property type="entry name" value="Protein prenylyltransferase"/>
    <property type="match status" value="1"/>
</dbReference>
<dbReference type="HOGENOM" id="CLU_044597_2_0_1"/>